<comment type="subcellular location">
    <subcellularLocation>
        <location evidence="1">Nucleus</location>
    </subcellularLocation>
</comment>
<dbReference type="PROSITE" id="PS51369">
    <property type="entry name" value="TCP"/>
    <property type="match status" value="1"/>
</dbReference>
<sequence>MYSSNPFPQLTSSIHVCPPSPDLFFGHEKDGFYFGNNSQLHHHLYFHNPFVSGGCFSPQVMENVTTIDQDFMRQQQQQQQLTKEAGLQCCADDHAHLLDSVISPFSKKKVDVKKDRHRKIFTAQGPRDRRVRLSLDIARKLFSLQDLLGFDKASKTLDWLFTKSKTAIKELVEEKKQSSSSTVTDQCKMVSMEIFKEGDEDEGEKTSVLKRVKGKRKKMTQKHKARNHVNLARDQLRAEARARARERTREKLRIKKLDDLCKRVPDNYCHVSPTLILQSGCWSQTESQSNIKEIVGESNMNQKFSKPSSMLYSYQHNLVVSKEPISESKYTRLPIFS</sequence>
<organism evidence="9">
    <name type="scientific">Scaevola taccada</name>
    <name type="common">Beach cabbage</name>
    <name type="synonym">Lobelia taccada</name>
    <dbReference type="NCBI Taxonomy" id="16481"/>
    <lineage>
        <taxon>Eukaryota</taxon>
        <taxon>Viridiplantae</taxon>
        <taxon>Streptophyta</taxon>
        <taxon>Embryophyta</taxon>
        <taxon>Tracheophyta</taxon>
        <taxon>Spermatophyta</taxon>
        <taxon>Magnoliopsida</taxon>
        <taxon>eudicotyledons</taxon>
        <taxon>Gunneridae</taxon>
        <taxon>Pentapetalae</taxon>
        <taxon>asterids</taxon>
        <taxon>campanulids</taxon>
        <taxon>Asterales</taxon>
        <taxon>Goodeniaceae</taxon>
        <taxon>core Goodeniaceae</taxon>
        <taxon>Scaevola</taxon>
    </lineage>
</organism>
<dbReference type="PROSITE" id="PS51370">
    <property type="entry name" value="R"/>
    <property type="match status" value="1"/>
</dbReference>
<dbReference type="InterPro" id="IPR005333">
    <property type="entry name" value="Transcription_factor_TCP"/>
</dbReference>
<dbReference type="InterPro" id="IPR017887">
    <property type="entry name" value="TF_TCP_subgr"/>
</dbReference>
<keyword evidence="4" id="KW-0238">DNA-binding</keyword>
<dbReference type="EMBL" id="MG593372">
    <property type="protein sequence ID" value="AXM04958.1"/>
    <property type="molecule type" value="Genomic_DNA"/>
</dbReference>
<dbReference type="GO" id="GO:0003700">
    <property type="term" value="F:DNA-binding transcription factor activity"/>
    <property type="evidence" value="ECO:0007669"/>
    <property type="project" value="InterPro"/>
</dbReference>
<keyword evidence="6" id="KW-0539">Nucleus</keyword>
<evidence type="ECO:0000259" key="7">
    <source>
        <dbReference type="PROSITE" id="PS51369"/>
    </source>
</evidence>
<evidence type="ECO:0000259" key="8">
    <source>
        <dbReference type="PROSITE" id="PS51370"/>
    </source>
</evidence>
<feature type="domain" description="TCP" evidence="7">
    <location>
        <begin position="113"/>
        <end position="171"/>
    </location>
</feature>
<evidence type="ECO:0000256" key="3">
    <source>
        <dbReference type="ARBA" id="ARBA00023015"/>
    </source>
</evidence>
<accession>A0A346D3E0</accession>
<dbReference type="GO" id="GO:2000032">
    <property type="term" value="P:regulation of secondary shoot formation"/>
    <property type="evidence" value="ECO:0007669"/>
    <property type="project" value="TreeGrafter"/>
</dbReference>
<dbReference type="GO" id="GO:0043565">
    <property type="term" value="F:sequence-specific DNA binding"/>
    <property type="evidence" value="ECO:0007669"/>
    <property type="project" value="TreeGrafter"/>
</dbReference>
<evidence type="ECO:0000256" key="1">
    <source>
        <dbReference type="ARBA" id="ARBA00004123"/>
    </source>
</evidence>
<name>A0A346D3E0_SCATA</name>
<evidence type="ECO:0000256" key="5">
    <source>
        <dbReference type="ARBA" id="ARBA00023163"/>
    </source>
</evidence>
<keyword evidence="3" id="KW-0805">Transcription regulation</keyword>
<reference evidence="9" key="1">
    <citation type="journal article" date="2018" name="Front. Plant Sci.">
        <title>Patterning the Asteraceae Capitulum: Duplications and Differential Expression of the Flower Symmetry CYC2-Like Genes.</title>
        <authorList>
            <person name="Chen J."/>
            <person name="Shen C.Z."/>
            <person name="Guo Y.P."/>
            <person name="Rao G.Y."/>
        </authorList>
    </citation>
    <scope>NUCLEOTIDE SEQUENCE</scope>
</reference>
<feature type="domain" description="R" evidence="8">
    <location>
        <begin position="234"/>
        <end position="251"/>
    </location>
</feature>
<evidence type="ECO:0000256" key="4">
    <source>
        <dbReference type="ARBA" id="ARBA00023125"/>
    </source>
</evidence>
<dbReference type="Pfam" id="PF03634">
    <property type="entry name" value="TCP"/>
    <property type="match status" value="1"/>
</dbReference>
<dbReference type="PANTHER" id="PTHR31072">
    <property type="entry name" value="TRANSCRIPTION FACTOR TCP4-RELATED"/>
    <property type="match status" value="1"/>
</dbReference>
<keyword evidence="5" id="KW-0804">Transcription</keyword>
<dbReference type="GO" id="GO:0005634">
    <property type="term" value="C:nucleus"/>
    <property type="evidence" value="ECO:0007669"/>
    <property type="project" value="UniProtKB-SubCell"/>
</dbReference>
<evidence type="ECO:0000256" key="6">
    <source>
        <dbReference type="ARBA" id="ARBA00023242"/>
    </source>
</evidence>
<protein>
    <submittedName>
        <fullName evidence="9">Cycloidea-like protein</fullName>
    </submittedName>
</protein>
<proteinExistence type="predicted"/>
<keyword evidence="2" id="KW-0217">Developmental protein</keyword>
<dbReference type="AlphaFoldDB" id="A0A346D3E0"/>
<evidence type="ECO:0000313" key="9">
    <source>
        <dbReference type="EMBL" id="AXM04958.1"/>
    </source>
</evidence>
<evidence type="ECO:0000256" key="2">
    <source>
        <dbReference type="ARBA" id="ARBA00022473"/>
    </source>
</evidence>
<dbReference type="InterPro" id="IPR017888">
    <property type="entry name" value="CYC/TB1_R_domain"/>
</dbReference>
<dbReference type="PANTHER" id="PTHR31072:SF224">
    <property type="entry name" value="TRANSCRIPTION FACTOR TCP1"/>
    <property type="match status" value="1"/>
</dbReference>